<evidence type="ECO:0000313" key="5">
    <source>
        <dbReference type="Proteomes" id="UP000190961"/>
    </source>
</evidence>
<feature type="signal peptide" evidence="2">
    <location>
        <begin position="1"/>
        <end position="18"/>
    </location>
</feature>
<evidence type="ECO:0000313" key="4">
    <source>
        <dbReference type="EMBL" id="SKC77015.1"/>
    </source>
</evidence>
<keyword evidence="5" id="KW-1185">Reference proteome</keyword>
<dbReference type="Pfam" id="PF13517">
    <property type="entry name" value="FG-GAP_3"/>
    <property type="match status" value="1"/>
</dbReference>
<sequence>MRLLLSCFLLFISFGVQAQFTYVLDQSIPVENDKATLTMPWVGGLNTAQYNTMDLNEDNQEDLVLFDRMTNKIFTFLNLDNQYVYAPEYEPFFPNDVANWILLRDLNCDGRKDIFTGNILGIKVYKNETQSGETLTWKHHLFYDDGNKSDVLLTKGFSEEKINLQLQYDDLPTITDADGDGDLDIFTVRFAGNGTIEYHKNYGLERNNNNCDSLDFERITMQWGGLTECSCGNFAFNSEACPTGGRVEHAGGKSLLMLDVTQDGQLDVLLSEATCTRLSFLENKGDLLNPVVNSDESFPATNASNFLYPAPYYEDVDFDGLKDLIITPNIFTKTSLSTNLAMSNWVYKNSGTNDKPVFTYSTANFLQDRMIDVGDNAVPAFADFDVDGDYDLFVSQNTSEVTAATIKVYENTGSQSSPSFKLVEDNYLNFTTLALYNLKIQFTDISGDGKQDLVFTATGFFDGITRLNYIPNKAAAGLSFSIGDIQTIDINPAITTELASTENILVIDIDLDGKKDLLHGRSNGAIYYWKNSGNNNAPSYTLTSETYLGIGSSVLRQNLSFATGDLNGNGTNDLAIGDQTGELRILENFRQAANADAAVNNIVWNPLSETYQTRNLGGRIWPAIVNLFGTTQPAIVTGNVTGGLTVLKHDNSVELPAKPVVTIYPNPVLKGGSLSVQSDRPVSMQIFSSTGQIISEPILVQPNQSNQLNDVRLSAGLYIVRFVWDNQSFAKKIVVH</sequence>
<dbReference type="Proteomes" id="UP000190961">
    <property type="component" value="Unassembled WGS sequence"/>
</dbReference>
<dbReference type="SUPFAM" id="SSF69318">
    <property type="entry name" value="Integrin alpha N-terminal domain"/>
    <property type="match status" value="2"/>
</dbReference>
<dbReference type="EMBL" id="FUZU01000002">
    <property type="protein sequence ID" value="SKC77015.1"/>
    <property type="molecule type" value="Genomic_DNA"/>
</dbReference>
<keyword evidence="1 2" id="KW-0732">Signal</keyword>
<reference evidence="4 5" key="1">
    <citation type="submission" date="2017-02" db="EMBL/GenBank/DDBJ databases">
        <authorList>
            <person name="Peterson S.W."/>
        </authorList>
    </citation>
    <scope>NUCLEOTIDE SEQUENCE [LARGE SCALE GENOMIC DNA]</scope>
    <source>
        <strain evidence="4 5">DSM 25262</strain>
    </source>
</reference>
<dbReference type="Gene3D" id="2.130.10.130">
    <property type="entry name" value="Integrin alpha, N-terminal"/>
    <property type="match status" value="1"/>
</dbReference>
<dbReference type="PANTHER" id="PTHR46580">
    <property type="entry name" value="SENSOR KINASE-RELATED"/>
    <property type="match status" value="1"/>
</dbReference>
<dbReference type="InterPro" id="IPR026444">
    <property type="entry name" value="Secre_tail"/>
</dbReference>
<dbReference type="InterPro" id="IPR013517">
    <property type="entry name" value="FG-GAP"/>
</dbReference>
<feature type="domain" description="Secretion system C-terminal sorting" evidence="3">
    <location>
        <begin position="663"/>
        <end position="735"/>
    </location>
</feature>
<dbReference type="NCBIfam" id="TIGR04183">
    <property type="entry name" value="Por_Secre_tail"/>
    <property type="match status" value="1"/>
</dbReference>
<dbReference type="RefSeq" id="WP_079688015.1">
    <property type="nucleotide sequence ID" value="NZ_FUZU01000002.1"/>
</dbReference>
<gene>
    <name evidence="4" type="ORF">SAMN05660236_3500</name>
</gene>
<dbReference type="InterPro" id="IPR028994">
    <property type="entry name" value="Integrin_alpha_N"/>
</dbReference>
<evidence type="ECO:0000256" key="1">
    <source>
        <dbReference type="ARBA" id="ARBA00022729"/>
    </source>
</evidence>
<dbReference type="STRING" id="688867.SAMN05660236_3500"/>
<proteinExistence type="predicted"/>
<evidence type="ECO:0000256" key="2">
    <source>
        <dbReference type="SAM" id="SignalP"/>
    </source>
</evidence>
<accession>A0A1T5LME2</accession>
<name>A0A1T5LME2_9BACT</name>
<protein>
    <submittedName>
        <fullName evidence="4">Por secretion system C-terminal sorting domain-containing protein</fullName>
    </submittedName>
</protein>
<evidence type="ECO:0000259" key="3">
    <source>
        <dbReference type="Pfam" id="PF18962"/>
    </source>
</evidence>
<feature type="chain" id="PRO_5012685144" evidence="2">
    <location>
        <begin position="19"/>
        <end position="736"/>
    </location>
</feature>
<dbReference type="Pfam" id="PF18962">
    <property type="entry name" value="Por_Secre_tail"/>
    <property type="match status" value="1"/>
</dbReference>
<dbReference type="OrthoDB" id="9816120at2"/>
<dbReference type="AlphaFoldDB" id="A0A1T5LME2"/>
<organism evidence="4 5">
    <name type="scientific">Ohtaekwangia koreensis</name>
    <dbReference type="NCBI Taxonomy" id="688867"/>
    <lineage>
        <taxon>Bacteria</taxon>
        <taxon>Pseudomonadati</taxon>
        <taxon>Bacteroidota</taxon>
        <taxon>Cytophagia</taxon>
        <taxon>Cytophagales</taxon>
        <taxon>Fulvivirgaceae</taxon>
        <taxon>Ohtaekwangia</taxon>
    </lineage>
</organism>